<keyword evidence="4" id="KW-1133">Transmembrane helix</keyword>
<dbReference type="GO" id="GO:0015031">
    <property type="term" value="P:protein transport"/>
    <property type="evidence" value="ECO:0007669"/>
    <property type="project" value="InterPro"/>
</dbReference>
<proteinExistence type="predicted"/>
<dbReference type="Gene3D" id="3.40.1350.100">
    <property type="match status" value="2"/>
</dbReference>
<comment type="subcellular location">
    <subcellularLocation>
        <location evidence="1">Plastid</location>
        <location evidence="1">Chloroplast</location>
    </subcellularLocation>
</comment>
<dbReference type="Pfam" id="PF04278">
    <property type="entry name" value="Tic22"/>
    <property type="match status" value="1"/>
</dbReference>
<evidence type="ECO:0000256" key="3">
    <source>
        <dbReference type="ARBA" id="ARBA00022640"/>
    </source>
</evidence>
<keyword evidence="3" id="KW-0934">Plastid</keyword>
<feature type="transmembrane region" description="Helical" evidence="4">
    <location>
        <begin position="87"/>
        <end position="108"/>
    </location>
</feature>
<name>A0A7S1EUH9_9RHOD</name>
<dbReference type="PANTHER" id="PTHR33926">
    <property type="entry name" value="PROTEIN TIC 22, CHLOROPLASTIC"/>
    <property type="match status" value="1"/>
</dbReference>
<accession>A0A7S1EUH9</accession>
<evidence type="ECO:0000256" key="4">
    <source>
        <dbReference type="SAM" id="Phobius"/>
    </source>
</evidence>
<dbReference type="EMBL" id="HBFP01012579">
    <property type="protein sequence ID" value="CAD8824690.1"/>
    <property type="molecule type" value="Transcribed_RNA"/>
</dbReference>
<dbReference type="GO" id="GO:0009507">
    <property type="term" value="C:chloroplast"/>
    <property type="evidence" value="ECO:0007669"/>
    <property type="project" value="UniProtKB-SubCell"/>
</dbReference>
<evidence type="ECO:0000256" key="1">
    <source>
        <dbReference type="ARBA" id="ARBA00004229"/>
    </source>
</evidence>
<evidence type="ECO:0000313" key="5">
    <source>
        <dbReference type="EMBL" id="CAD8824690.1"/>
    </source>
</evidence>
<keyword evidence="4" id="KW-0472">Membrane</keyword>
<reference evidence="5" key="1">
    <citation type="submission" date="2021-01" db="EMBL/GenBank/DDBJ databases">
        <authorList>
            <person name="Corre E."/>
            <person name="Pelletier E."/>
            <person name="Niang G."/>
            <person name="Scheremetjew M."/>
            <person name="Finn R."/>
            <person name="Kale V."/>
            <person name="Holt S."/>
            <person name="Cochrane G."/>
            <person name="Meng A."/>
            <person name="Brown T."/>
            <person name="Cohen L."/>
        </authorList>
    </citation>
    <scope>NUCLEOTIDE SEQUENCE</scope>
    <source>
        <strain evidence="5">CCMP3278</strain>
    </source>
</reference>
<protein>
    <submittedName>
        <fullName evidence="5">Uncharacterized protein</fullName>
    </submittedName>
</protein>
<dbReference type="AlphaFoldDB" id="A0A7S1EUH9"/>
<keyword evidence="2" id="KW-0150">Chloroplast</keyword>
<gene>
    <name evidence="5" type="ORF">TOLI1172_LOCUS9089</name>
</gene>
<dbReference type="InterPro" id="IPR007378">
    <property type="entry name" value="Tic22-like"/>
</dbReference>
<evidence type="ECO:0000256" key="2">
    <source>
        <dbReference type="ARBA" id="ARBA00022528"/>
    </source>
</evidence>
<keyword evidence="4" id="KW-0812">Transmembrane</keyword>
<sequence>MFIATNQKTVTLRFRRVDKPAFVNLTPSIPQIPEGSSRLRLCSRTSTLGSVATPCGSRSATNPRAISILMSGSSPGGSGESPNRKNLGAIFALGLFLVSSILPLVGAIRGGSSALQPQEISQRLDKIPVFSVTDSEGKPFLTDYAESSGSTVREGLFYLDPAEAEQQLVLIKKQGYEDARVLPVSLKEALNFVEHPIVDKATKKADEFRIQPKQLEIDAASTLLGRQFSDGVPLFYMDGLAINRNNDQIYPVFFNYEELEKFVSKLKDDPKNKEFLEKQTVNIIGLNAVLREMRAAPSGNSAIRQMILYPPEEGIQYLKSHQ</sequence>
<organism evidence="5">
    <name type="scientific">Timspurckia oligopyrenoides</name>
    <dbReference type="NCBI Taxonomy" id="708627"/>
    <lineage>
        <taxon>Eukaryota</taxon>
        <taxon>Rhodophyta</taxon>
        <taxon>Bangiophyceae</taxon>
        <taxon>Porphyridiales</taxon>
        <taxon>Porphyridiaceae</taxon>
        <taxon>Timspurckia</taxon>
    </lineage>
</organism>
<dbReference type="PANTHER" id="PTHR33926:SF4">
    <property type="entry name" value="PROTEIN TIC 22, CHLOROPLASTIC"/>
    <property type="match status" value="1"/>
</dbReference>